<protein>
    <submittedName>
        <fullName evidence="1">Uncharacterized protein</fullName>
    </submittedName>
</protein>
<keyword evidence="2" id="KW-1185">Reference proteome</keyword>
<evidence type="ECO:0000313" key="2">
    <source>
        <dbReference type="Proteomes" id="UP000054653"/>
    </source>
</evidence>
<name>A0A0V1D883_TRIBR</name>
<sequence length="242" mass="28367">MVDHELQFYVNYGFFTISREIHNRGTWDQAHLFFITAAPINGLKLNIISMLTFPEICYYAISDHCHDLETCNKRLACRKYNSTFESRLFLKEIKVIHHTNVGITGTIRRNLQRTTISYKHFQLHMEKNGSGFHIISVKEICILFNTVQRLQIIKSDALHKRHCHDLETDATKEWHVGNIIPLLKVIYFHKVLQTNKRNIKVIHHINVSITGTIRRNLQRTTISYKHSIAHGEKTSCNNFFLL</sequence>
<gene>
    <name evidence="1" type="ORF">T03_9910</name>
</gene>
<dbReference type="Proteomes" id="UP000054653">
    <property type="component" value="Unassembled WGS sequence"/>
</dbReference>
<evidence type="ECO:0000313" key="1">
    <source>
        <dbReference type="EMBL" id="KRY57744.1"/>
    </source>
</evidence>
<accession>A0A0V1D883</accession>
<comment type="caution">
    <text evidence="1">The sequence shown here is derived from an EMBL/GenBank/DDBJ whole genome shotgun (WGS) entry which is preliminary data.</text>
</comment>
<organism evidence="1 2">
    <name type="scientific">Trichinella britovi</name>
    <name type="common">Parasitic roundworm</name>
    <dbReference type="NCBI Taxonomy" id="45882"/>
    <lineage>
        <taxon>Eukaryota</taxon>
        <taxon>Metazoa</taxon>
        <taxon>Ecdysozoa</taxon>
        <taxon>Nematoda</taxon>
        <taxon>Enoplea</taxon>
        <taxon>Dorylaimia</taxon>
        <taxon>Trichinellida</taxon>
        <taxon>Trichinellidae</taxon>
        <taxon>Trichinella</taxon>
    </lineage>
</organism>
<proteinExistence type="predicted"/>
<dbReference type="AlphaFoldDB" id="A0A0V1D883"/>
<dbReference type="EMBL" id="JYDI01000028">
    <property type="protein sequence ID" value="KRY57744.1"/>
    <property type="molecule type" value="Genomic_DNA"/>
</dbReference>
<reference evidence="1 2" key="1">
    <citation type="submission" date="2015-01" db="EMBL/GenBank/DDBJ databases">
        <title>Evolution of Trichinella species and genotypes.</title>
        <authorList>
            <person name="Korhonen P.K."/>
            <person name="Edoardo P."/>
            <person name="Giuseppe L.R."/>
            <person name="Gasser R.B."/>
        </authorList>
    </citation>
    <scope>NUCLEOTIDE SEQUENCE [LARGE SCALE GENOMIC DNA]</scope>
    <source>
        <strain evidence="1">ISS120</strain>
    </source>
</reference>